<evidence type="ECO:0000313" key="3">
    <source>
        <dbReference type="Proteomes" id="UP001142055"/>
    </source>
</evidence>
<sequence>MLLQTAPPGSGIENTIRTLIEQHVKSIRERRKKVKEELSKTHPDSTHIRKIKPMFKEWLEIRSSMVGRQPNPGSSELIARSKTLLGFIEQTGSGSEHFNGFKNWLKERVTETIAKLEGKAPLSAGSHSTGGGSASHSGTASHPGTSPQPGAASHSGAPSQPAAATHSGPAPPPPPKPQAKPQKK</sequence>
<dbReference type="Proteomes" id="UP001142055">
    <property type="component" value="Chromosome 1"/>
</dbReference>
<gene>
    <name evidence="2" type="ORF">RDWZM_002981</name>
</gene>
<name>A0A9Q0RS46_BLOTA</name>
<evidence type="ECO:0000313" key="2">
    <source>
        <dbReference type="EMBL" id="KAJ6224436.1"/>
    </source>
</evidence>
<feature type="region of interest" description="Disordered" evidence="1">
    <location>
        <begin position="118"/>
        <end position="184"/>
    </location>
</feature>
<feature type="compositionally biased region" description="Pro residues" evidence="1">
    <location>
        <begin position="169"/>
        <end position="178"/>
    </location>
</feature>
<evidence type="ECO:0000256" key="1">
    <source>
        <dbReference type="SAM" id="MobiDB-lite"/>
    </source>
</evidence>
<dbReference type="EMBL" id="JAPWDV010000001">
    <property type="protein sequence ID" value="KAJ6224436.1"/>
    <property type="molecule type" value="Genomic_DNA"/>
</dbReference>
<protein>
    <submittedName>
        <fullName evidence="2">Uncharacterized protein</fullName>
    </submittedName>
</protein>
<accession>A0A9Q0RS46</accession>
<organism evidence="2 3">
    <name type="scientific">Blomia tropicalis</name>
    <name type="common">Mite</name>
    <dbReference type="NCBI Taxonomy" id="40697"/>
    <lineage>
        <taxon>Eukaryota</taxon>
        <taxon>Metazoa</taxon>
        <taxon>Ecdysozoa</taxon>
        <taxon>Arthropoda</taxon>
        <taxon>Chelicerata</taxon>
        <taxon>Arachnida</taxon>
        <taxon>Acari</taxon>
        <taxon>Acariformes</taxon>
        <taxon>Sarcoptiformes</taxon>
        <taxon>Astigmata</taxon>
        <taxon>Glycyphagoidea</taxon>
        <taxon>Echimyopodidae</taxon>
        <taxon>Blomia</taxon>
    </lineage>
</organism>
<reference evidence="2" key="1">
    <citation type="submission" date="2022-12" db="EMBL/GenBank/DDBJ databases">
        <title>Genome assemblies of Blomia tropicalis.</title>
        <authorList>
            <person name="Cui Y."/>
        </authorList>
    </citation>
    <scope>NUCLEOTIDE SEQUENCE</scope>
    <source>
        <tissue evidence="2">Adult mites</tissue>
    </source>
</reference>
<dbReference type="AlphaFoldDB" id="A0A9Q0RS46"/>
<proteinExistence type="predicted"/>
<comment type="caution">
    <text evidence="2">The sequence shown here is derived from an EMBL/GenBank/DDBJ whole genome shotgun (WGS) entry which is preliminary data.</text>
</comment>
<keyword evidence="3" id="KW-1185">Reference proteome</keyword>